<dbReference type="SUPFAM" id="SSF56112">
    <property type="entry name" value="Protein kinase-like (PK-like)"/>
    <property type="match status" value="1"/>
</dbReference>
<dbReference type="InterPro" id="IPR011009">
    <property type="entry name" value="Kinase-like_dom_sf"/>
</dbReference>
<keyword evidence="2" id="KW-0418">Kinase</keyword>
<dbReference type="EMBL" id="FMVM01000021">
    <property type="protein sequence ID" value="SCZ08788.1"/>
    <property type="molecule type" value="Genomic_DNA"/>
</dbReference>
<keyword evidence="3" id="KW-1185">Reference proteome</keyword>
<evidence type="ECO:0000259" key="1">
    <source>
        <dbReference type="Pfam" id="PF01636"/>
    </source>
</evidence>
<proteinExistence type="predicted"/>
<protein>
    <submittedName>
        <fullName evidence="2">Ser/Thr protein kinase RdoA involved in Cpx stress response, MazF antagonist</fullName>
    </submittedName>
</protein>
<dbReference type="Pfam" id="PF01636">
    <property type="entry name" value="APH"/>
    <property type="match status" value="1"/>
</dbReference>
<dbReference type="AlphaFoldDB" id="A0A1G5L8Y2"/>
<feature type="domain" description="Aminoglycoside phosphotransferase" evidence="1">
    <location>
        <begin position="27"/>
        <end position="228"/>
    </location>
</feature>
<dbReference type="RefSeq" id="WP_090924311.1">
    <property type="nucleotide sequence ID" value="NZ_FMVM01000021.1"/>
</dbReference>
<reference evidence="3" key="1">
    <citation type="submission" date="2016-10" db="EMBL/GenBank/DDBJ databases">
        <authorList>
            <person name="Varghese N."/>
            <person name="Submissions S."/>
        </authorList>
    </citation>
    <scope>NUCLEOTIDE SEQUENCE [LARGE SCALE GENOMIC DNA]</scope>
    <source>
        <strain evidence="3">BL9</strain>
    </source>
</reference>
<evidence type="ECO:0000313" key="2">
    <source>
        <dbReference type="EMBL" id="SCZ08788.1"/>
    </source>
</evidence>
<dbReference type="GO" id="GO:0016301">
    <property type="term" value="F:kinase activity"/>
    <property type="evidence" value="ECO:0007669"/>
    <property type="project" value="UniProtKB-KW"/>
</dbReference>
<gene>
    <name evidence="2" type="ORF">SAMN05720606_12124</name>
</gene>
<sequence length="294" mass="34014">MDHRVMKEFIEEFYDIGRIQRVEVMKQGTSSEAKCIDSSAGRFVLRKLRDERQAVNEERLHHVLSLQNISPAMVIARNGLSYVHLNDEIYNLQYYVEETVPYDQETMHFVEFGNMLARFHHAAHKLEIMDQQDRFALSLLWSQVRDEVRGSSSAIIGSLEGHVEQCTEYIVRNDSSIHGDLGVWNMLFMKQKTLLIDFGEVRRGDPHFDVAAALTSMIPATARANESISTIEEVMEGYAEAGGLLTREQLYEQIHLWMLRGWLAWIRERGVTSPMVQHMERGVRRVAVFKKMLL</sequence>
<dbReference type="InterPro" id="IPR002575">
    <property type="entry name" value="Aminoglycoside_PTrfase"/>
</dbReference>
<organism evidence="2 3">
    <name type="scientific">Paenibacillus polysaccharolyticus</name>
    <dbReference type="NCBI Taxonomy" id="582692"/>
    <lineage>
        <taxon>Bacteria</taxon>
        <taxon>Bacillati</taxon>
        <taxon>Bacillota</taxon>
        <taxon>Bacilli</taxon>
        <taxon>Bacillales</taxon>
        <taxon>Paenibacillaceae</taxon>
        <taxon>Paenibacillus</taxon>
    </lineage>
</organism>
<dbReference type="Gene3D" id="3.90.1200.10">
    <property type="match status" value="1"/>
</dbReference>
<keyword evidence="2" id="KW-0808">Transferase</keyword>
<dbReference type="Proteomes" id="UP000198538">
    <property type="component" value="Unassembled WGS sequence"/>
</dbReference>
<accession>A0A1G5L8Y2</accession>
<evidence type="ECO:0000313" key="3">
    <source>
        <dbReference type="Proteomes" id="UP000198538"/>
    </source>
</evidence>
<dbReference type="STRING" id="582692.SAMN05720606_12124"/>
<name>A0A1G5L8Y2_9BACL</name>